<feature type="domain" description="HTH araC/xylS-type" evidence="4">
    <location>
        <begin position="187"/>
        <end position="285"/>
    </location>
</feature>
<dbReference type="GO" id="GO:0003700">
    <property type="term" value="F:DNA-binding transcription factor activity"/>
    <property type="evidence" value="ECO:0007669"/>
    <property type="project" value="InterPro"/>
</dbReference>
<proteinExistence type="predicted"/>
<dbReference type="InterPro" id="IPR018062">
    <property type="entry name" value="HTH_AraC-typ_CS"/>
</dbReference>
<dbReference type="InterPro" id="IPR018060">
    <property type="entry name" value="HTH_AraC"/>
</dbReference>
<dbReference type="Pfam" id="PF07883">
    <property type="entry name" value="Cupin_2"/>
    <property type="match status" value="1"/>
</dbReference>
<protein>
    <submittedName>
        <fullName evidence="5">AraC family transcriptional regulator</fullName>
    </submittedName>
</protein>
<dbReference type="PROSITE" id="PS01124">
    <property type="entry name" value="HTH_ARAC_FAMILY_2"/>
    <property type="match status" value="1"/>
</dbReference>
<dbReference type="PROSITE" id="PS00041">
    <property type="entry name" value="HTH_ARAC_FAMILY_1"/>
    <property type="match status" value="1"/>
</dbReference>
<dbReference type="RefSeq" id="WP_168740767.1">
    <property type="nucleotide sequence ID" value="NZ_JABAHZ010000005.1"/>
</dbReference>
<evidence type="ECO:0000259" key="4">
    <source>
        <dbReference type="PROSITE" id="PS01124"/>
    </source>
</evidence>
<sequence>MKANLIEVGALNMQAIFVKKVNKSNFNSLFHFHEVCELNYIVEGTGKSIVGDCIRNYSAGDLVLLGPNLPHIWYGDPSECDSGGSQTGKAIVVYFPANYMKMLGLEEPFIQKVESLIEKSKAGVNFPLKTRQKVTALLDEMVNAAGITKIILFLEIMNVLINTKKYQQLSSLAFRFSLNEKDTERMNNVYRYTLENFREPIDLPTIAKIANMTPPAFCGFFKKRTGKSFTGFLNELRIGHACKLLGNLDFTIADICYNSGYRNFTHFNDFFKKITAKTPSEYRKELMSIEQTVQALT</sequence>
<evidence type="ECO:0000256" key="2">
    <source>
        <dbReference type="ARBA" id="ARBA00023125"/>
    </source>
</evidence>
<dbReference type="InterPro" id="IPR011051">
    <property type="entry name" value="RmlC_Cupin_sf"/>
</dbReference>
<dbReference type="Gene3D" id="1.10.10.60">
    <property type="entry name" value="Homeodomain-like"/>
    <property type="match status" value="2"/>
</dbReference>
<dbReference type="Pfam" id="PF12833">
    <property type="entry name" value="HTH_18"/>
    <property type="match status" value="1"/>
</dbReference>
<organism evidence="5 6">
    <name type="scientific">Chitinophaga eiseniae</name>
    <dbReference type="NCBI Taxonomy" id="634771"/>
    <lineage>
        <taxon>Bacteria</taxon>
        <taxon>Pseudomonadati</taxon>
        <taxon>Bacteroidota</taxon>
        <taxon>Chitinophagia</taxon>
        <taxon>Chitinophagales</taxon>
        <taxon>Chitinophagaceae</taxon>
        <taxon>Chitinophaga</taxon>
    </lineage>
</organism>
<dbReference type="PANTHER" id="PTHR43280">
    <property type="entry name" value="ARAC-FAMILY TRANSCRIPTIONAL REGULATOR"/>
    <property type="match status" value="1"/>
</dbReference>
<dbReference type="GO" id="GO:0043565">
    <property type="term" value="F:sequence-specific DNA binding"/>
    <property type="evidence" value="ECO:0007669"/>
    <property type="project" value="InterPro"/>
</dbReference>
<dbReference type="SUPFAM" id="SSF46689">
    <property type="entry name" value="Homeodomain-like"/>
    <property type="match status" value="2"/>
</dbReference>
<dbReference type="Proteomes" id="UP000552864">
    <property type="component" value="Unassembled WGS sequence"/>
</dbReference>
<keyword evidence="3" id="KW-0804">Transcription</keyword>
<dbReference type="SUPFAM" id="SSF51182">
    <property type="entry name" value="RmlC-like cupins"/>
    <property type="match status" value="1"/>
</dbReference>
<keyword evidence="6" id="KW-1185">Reference proteome</keyword>
<evidence type="ECO:0000256" key="3">
    <source>
        <dbReference type="ARBA" id="ARBA00023163"/>
    </source>
</evidence>
<gene>
    <name evidence="5" type="ORF">HGH91_20970</name>
</gene>
<dbReference type="AlphaFoldDB" id="A0A847SP40"/>
<dbReference type="Gene3D" id="2.60.120.10">
    <property type="entry name" value="Jelly Rolls"/>
    <property type="match status" value="1"/>
</dbReference>
<dbReference type="InterPro" id="IPR014710">
    <property type="entry name" value="RmlC-like_jellyroll"/>
</dbReference>
<keyword evidence="2" id="KW-0238">DNA-binding</keyword>
<accession>A0A847SP40</accession>
<reference evidence="5 6" key="1">
    <citation type="submission" date="2020-04" db="EMBL/GenBank/DDBJ databases">
        <authorList>
            <person name="Yin C."/>
        </authorList>
    </citation>
    <scope>NUCLEOTIDE SEQUENCE [LARGE SCALE GENOMIC DNA]</scope>
    <source>
        <strain evidence="5 6">Ak56</strain>
    </source>
</reference>
<dbReference type="InterPro" id="IPR009057">
    <property type="entry name" value="Homeodomain-like_sf"/>
</dbReference>
<dbReference type="PANTHER" id="PTHR43280:SF27">
    <property type="entry name" value="TRANSCRIPTIONAL REGULATOR MTLR"/>
    <property type="match status" value="1"/>
</dbReference>
<dbReference type="SMART" id="SM00342">
    <property type="entry name" value="HTH_ARAC"/>
    <property type="match status" value="1"/>
</dbReference>
<comment type="caution">
    <text evidence="5">The sequence shown here is derived from an EMBL/GenBank/DDBJ whole genome shotgun (WGS) entry which is preliminary data.</text>
</comment>
<name>A0A847SP40_9BACT</name>
<dbReference type="EMBL" id="JABAHZ010000005">
    <property type="protein sequence ID" value="NLR81115.1"/>
    <property type="molecule type" value="Genomic_DNA"/>
</dbReference>
<evidence type="ECO:0000313" key="6">
    <source>
        <dbReference type="Proteomes" id="UP000552864"/>
    </source>
</evidence>
<evidence type="ECO:0000313" key="5">
    <source>
        <dbReference type="EMBL" id="NLR81115.1"/>
    </source>
</evidence>
<dbReference type="InterPro" id="IPR013096">
    <property type="entry name" value="Cupin_2"/>
</dbReference>
<keyword evidence="1" id="KW-0805">Transcription regulation</keyword>
<evidence type="ECO:0000256" key="1">
    <source>
        <dbReference type="ARBA" id="ARBA00023015"/>
    </source>
</evidence>